<evidence type="ECO:0000256" key="5">
    <source>
        <dbReference type="ARBA" id="ARBA00022989"/>
    </source>
</evidence>
<evidence type="ECO:0000256" key="6">
    <source>
        <dbReference type="ARBA" id="ARBA00023136"/>
    </source>
</evidence>
<feature type="transmembrane region" description="Helical" evidence="7">
    <location>
        <begin position="455"/>
        <end position="474"/>
    </location>
</feature>
<dbReference type="InterPro" id="IPR036259">
    <property type="entry name" value="MFS_trans_sf"/>
</dbReference>
<dbReference type="NCBIfam" id="TIGR00887">
    <property type="entry name" value="2A0109"/>
    <property type="match status" value="1"/>
</dbReference>
<dbReference type="Proteomes" id="UP000789405">
    <property type="component" value="Unassembled WGS sequence"/>
</dbReference>
<dbReference type="Pfam" id="PF00083">
    <property type="entry name" value="Sugar_tr"/>
    <property type="match status" value="1"/>
</dbReference>
<evidence type="ECO:0000256" key="4">
    <source>
        <dbReference type="ARBA" id="ARBA00022692"/>
    </source>
</evidence>
<evidence type="ECO:0000259" key="8">
    <source>
        <dbReference type="PROSITE" id="PS50850"/>
    </source>
</evidence>
<keyword evidence="4 7" id="KW-0812">Transmembrane</keyword>
<dbReference type="OrthoDB" id="433512at2759"/>
<evidence type="ECO:0000256" key="2">
    <source>
        <dbReference type="ARBA" id="ARBA00022448"/>
    </source>
</evidence>
<dbReference type="EMBL" id="CAJVPY010019464">
    <property type="protein sequence ID" value="CAG8771649.1"/>
    <property type="molecule type" value="Genomic_DNA"/>
</dbReference>
<evidence type="ECO:0000313" key="9">
    <source>
        <dbReference type="EMBL" id="CAG8771649.1"/>
    </source>
</evidence>
<feature type="transmembrane region" description="Helical" evidence="7">
    <location>
        <begin position="314"/>
        <end position="335"/>
    </location>
</feature>
<dbReference type="GO" id="GO:0005315">
    <property type="term" value="F:phosphate transmembrane transporter activity"/>
    <property type="evidence" value="ECO:0007669"/>
    <property type="project" value="InterPro"/>
</dbReference>
<evidence type="ECO:0000313" key="10">
    <source>
        <dbReference type="Proteomes" id="UP000789405"/>
    </source>
</evidence>
<dbReference type="PROSITE" id="PS50850">
    <property type="entry name" value="MFS"/>
    <property type="match status" value="1"/>
</dbReference>
<dbReference type="AlphaFoldDB" id="A0A9N9NWZ5"/>
<organism evidence="9 10">
    <name type="scientific">Dentiscutata erythropus</name>
    <dbReference type="NCBI Taxonomy" id="1348616"/>
    <lineage>
        <taxon>Eukaryota</taxon>
        <taxon>Fungi</taxon>
        <taxon>Fungi incertae sedis</taxon>
        <taxon>Mucoromycota</taxon>
        <taxon>Glomeromycotina</taxon>
        <taxon>Glomeromycetes</taxon>
        <taxon>Diversisporales</taxon>
        <taxon>Gigasporaceae</taxon>
        <taxon>Dentiscutata</taxon>
    </lineage>
</organism>
<keyword evidence="3" id="KW-0592">Phosphate transport</keyword>
<reference evidence="9" key="1">
    <citation type="submission" date="2021-06" db="EMBL/GenBank/DDBJ databases">
        <authorList>
            <person name="Kallberg Y."/>
            <person name="Tangrot J."/>
            <person name="Rosling A."/>
        </authorList>
    </citation>
    <scope>NUCLEOTIDE SEQUENCE</scope>
    <source>
        <strain evidence="9">MA453B</strain>
    </source>
</reference>
<sequence length="540" mass="59497">MTEEIKEKISHVVSDNYDIKRREALEKIDNAEFGWFHIRACMVSGVGFFTDAYDIFAINLVATMLAYVYFGTNTLPTDVDLGVKVATPVGTLVGQIAFGILADLVGRKKMYGIELLMIIFATLSCCLVSNSYAFSPTTKTFVQNSNVISAQGLITFWRVILGIGIGGDYPLSAVITSEFATTKRRGGMMAAVFAMQGFGILSAAIISTITIVCFQSAITPNDYTHIDYAWRIVTGFGAIPGVVALYFRLTIPETPRFTMDIERNVNQAVQDIDTVLTTGSYRPREQEINIKVDAPKASFADFFRYFGKWENGKVLFGTAFTWFALDVAFYGIGLNNNAILKQIGFIGDGKDPYGYLYKASVGNIIIALLGTVPGYWVTVFTIDSWGRRPIQLMGFGMLTGLFIILGFGYNPIKNASMELFIFIFTLSQFFFNFGPNATTFVIPGEVFPTRYRSTAHGLSAAAGKLGAIISQVGFIKLKDQGGDPGSNAFIDHLFKIFAVFMLAGLIFTFFFVPETKNKSLEDLSNENQEGFVKESRPAVV</sequence>
<dbReference type="Gene3D" id="1.20.1250.20">
    <property type="entry name" value="MFS general substrate transporter like domains"/>
    <property type="match status" value="2"/>
</dbReference>
<proteinExistence type="predicted"/>
<feature type="transmembrane region" description="Helical" evidence="7">
    <location>
        <begin position="415"/>
        <end position="434"/>
    </location>
</feature>
<accession>A0A9N9NWZ5</accession>
<evidence type="ECO:0000256" key="7">
    <source>
        <dbReference type="SAM" id="Phobius"/>
    </source>
</evidence>
<dbReference type="InterPro" id="IPR020846">
    <property type="entry name" value="MFS_dom"/>
</dbReference>
<feature type="domain" description="Major facilitator superfamily (MFS) profile" evidence="8">
    <location>
        <begin position="40"/>
        <end position="516"/>
    </location>
</feature>
<dbReference type="GO" id="GO:0016020">
    <property type="term" value="C:membrane"/>
    <property type="evidence" value="ECO:0007669"/>
    <property type="project" value="UniProtKB-SubCell"/>
</dbReference>
<feature type="transmembrane region" description="Helical" evidence="7">
    <location>
        <begin position="494"/>
        <end position="512"/>
    </location>
</feature>
<dbReference type="InterPro" id="IPR004738">
    <property type="entry name" value="Phos_permease"/>
</dbReference>
<feature type="transmembrane region" description="Helical" evidence="7">
    <location>
        <begin position="188"/>
        <end position="217"/>
    </location>
</feature>
<evidence type="ECO:0000256" key="1">
    <source>
        <dbReference type="ARBA" id="ARBA00004141"/>
    </source>
</evidence>
<keyword evidence="6 7" id="KW-0472">Membrane</keyword>
<dbReference type="GO" id="GO:0006817">
    <property type="term" value="P:phosphate ion transport"/>
    <property type="evidence" value="ECO:0007669"/>
    <property type="project" value="UniProtKB-KW"/>
</dbReference>
<feature type="transmembrane region" description="Helical" evidence="7">
    <location>
        <begin position="355"/>
        <end position="378"/>
    </location>
</feature>
<name>A0A9N9NWZ5_9GLOM</name>
<feature type="transmembrane region" description="Helical" evidence="7">
    <location>
        <begin position="154"/>
        <end position="176"/>
    </location>
</feature>
<feature type="transmembrane region" description="Helical" evidence="7">
    <location>
        <begin position="85"/>
        <end position="106"/>
    </location>
</feature>
<feature type="transmembrane region" description="Helical" evidence="7">
    <location>
        <begin position="113"/>
        <end position="134"/>
    </location>
</feature>
<dbReference type="PANTHER" id="PTHR24064">
    <property type="entry name" value="SOLUTE CARRIER FAMILY 22 MEMBER"/>
    <property type="match status" value="1"/>
</dbReference>
<gene>
    <name evidence="9" type="ORF">DERYTH_LOCUS18753</name>
</gene>
<keyword evidence="10" id="KW-1185">Reference proteome</keyword>
<dbReference type="CDD" id="cd17364">
    <property type="entry name" value="MFS_PhT"/>
    <property type="match status" value="1"/>
</dbReference>
<feature type="transmembrane region" description="Helical" evidence="7">
    <location>
        <begin position="390"/>
        <end position="409"/>
    </location>
</feature>
<dbReference type="PROSITE" id="PS00217">
    <property type="entry name" value="SUGAR_TRANSPORT_2"/>
    <property type="match status" value="1"/>
</dbReference>
<dbReference type="SUPFAM" id="SSF103473">
    <property type="entry name" value="MFS general substrate transporter"/>
    <property type="match status" value="1"/>
</dbReference>
<comment type="caution">
    <text evidence="9">The sequence shown here is derived from an EMBL/GenBank/DDBJ whole genome shotgun (WGS) entry which is preliminary data.</text>
</comment>
<evidence type="ECO:0000256" key="3">
    <source>
        <dbReference type="ARBA" id="ARBA00022592"/>
    </source>
</evidence>
<dbReference type="InterPro" id="IPR005829">
    <property type="entry name" value="Sugar_transporter_CS"/>
</dbReference>
<dbReference type="InterPro" id="IPR005828">
    <property type="entry name" value="MFS_sugar_transport-like"/>
</dbReference>
<keyword evidence="5 7" id="KW-1133">Transmembrane helix</keyword>
<feature type="transmembrane region" description="Helical" evidence="7">
    <location>
        <begin position="229"/>
        <end position="249"/>
    </location>
</feature>
<feature type="transmembrane region" description="Helical" evidence="7">
    <location>
        <begin position="52"/>
        <end position="70"/>
    </location>
</feature>
<dbReference type="PROSITE" id="PS00216">
    <property type="entry name" value="SUGAR_TRANSPORT_1"/>
    <property type="match status" value="1"/>
</dbReference>
<comment type="subcellular location">
    <subcellularLocation>
        <location evidence="1">Membrane</location>
        <topology evidence="1">Multi-pass membrane protein</topology>
    </subcellularLocation>
</comment>
<protein>
    <submittedName>
        <fullName evidence="9">23803_t:CDS:1</fullName>
    </submittedName>
</protein>
<keyword evidence="2" id="KW-0813">Transport</keyword>